<reference evidence="3" key="1">
    <citation type="submission" date="2023-02" db="EMBL/GenBank/DDBJ databases">
        <title>Tahibacter soli sp. nov. isolated from soil.</title>
        <authorList>
            <person name="Baek J.H."/>
            <person name="Lee J.K."/>
            <person name="Choi D.G."/>
            <person name="Jeon C.O."/>
        </authorList>
    </citation>
    <scope>NUCLEOTIDE SEQUENCE</scope>
    <source>
        <strain evidence="3">BL</strain>
    </source>
</reference>
<proteinExistence type="predicted"/>
<dbReference type="Proteomes" id="UP001139971">
    <property type="component" value="Unassembled WGS sequence"/>
</dbReference>
<evidence type="ECO:0008006" key="5">
    <source>
        <dbReference type="Google" id="ProtNLM"/>
    </source>
</evidence>
<feature type="chain" id="PRO_5040822133" description="Tetratricopeptide repeat protein" evidence="2">
    <location>
        <begin position="23"/>
        <end position="154"/>
    </location>
</feature>
<feature type="signal peptide" evidence="2">
    <location>
        <begin position="1"/>
        <end position="22"/>
    </location>
</feature>
<dbReference type="InterPro" id="IPR011990">
    <property type="entry name" value="TPR-like_helical_dom_sf"/>
</dbReference>
<dbReference type="InterPro" id="IPR019734">
    <property type="entry name" value="TPR_rpt"/>
</dbReference>
<keyword evidence="4" id="KW-1185">Reference proteome</keyword>
<comment type="caution">
    <text evidence="3">The sequence shown here is derived from an EMBL/GenBank/DDBJ whole genome shotgun (WGS) entry which is preliminary data.</text>
</comment>
<keyword evidence="2" id="KW-0732">Signal</keyword>
<organism evidence="3 4">
    <name type="scientific">Tahibacter soli</name>
    <dbReference type="NCBI Taxonomy" id="2983605"/>
    <lineage>
        <taxon>Bacteria</taxon>
        <taxon>Pseudomonadati</taxon>
        <taxon>Pseudomonadota</taxon>
        <taxon>Gammaproteobacteria</taxon>
        <taxon>Lysobacterales</taxon>
        <taxon>Rhodanobacteraceae</taxon>
        <taxon>Tahibacter</taxon>
    </lineage>
</organism>
<dbReference type="Pfam" id="PF13181">
    <property type="entry name" value="TPR_8"/>
    <property type="match status" value="1"/>
</dbReference>
<dbReference type="EMBL" id="JAOVZO020000023">
    <property type="protein sequence ID" value="MDC8015966.1"/>
    <property type="molecule type" value="Genomic_DNA"/>
</dbReference>
<evidence type="ECO:0000313" key="4">
    <source>
        <dbReference type="Proteomes" id="UP001139971"/>
    </source>
</evidence>
<sequence length="154" mass="17154">MTVVLARVTAAALAFCLGACQAASRRDGGGSELLSIKQKADTAYDEGRLLDAEQGYQKIIEQAPSTPQAWLRLGNINLRRDRLEAAVHAYRQCLTFDRNEVRCWNNLSVTYIQMAASTLEQGGEEVSDPVKKEQLEAMRRRVVESLNREKSEAP</sequence>
<protein>
    <recommendedName>
        <fullName evidence="5">Tetratricopeptide repeat protein</fullName>
    </recommendedName>
</protein>
<gene>
    <name evidence="3" type="ORF">OD750_025865</name>
</gene>
<dbReference type="Gene3D" id="1.25.40.10">
    <property type="entry name" value="Tetratricopeptide repeat domain"/>
    <property type="match status" value="1"/>
</dbReference>
<feature type="repeat" description="TPR" evidence="1">
    <location>
        <begin position="67"/>
        <end position="100"/>
    </location>
</feature>
<dbReference type="AlphaFoldDB" id="A0A9X3YPA2"/>
<dbReference type="RefSeq" id="WP_263543084.1">
    <property type="nucleotide sequence ID" value="NZ_JAOVZO020000023.1"/>
</dbReference>
<evidence type="ECO:0000256" key="2">
    <source>
        <dbReference type="SAM" id="SignalP"/>
    </source>
</evidence>
<keyword evidence="1" id="KW-0802">TPR repeat</keyword>
<dbReference type="SUPFAM" id="SSF48452">
    <property type="entry name" value="TPR-like"/>
    <property type="match status" value="1"/>
</dbReference>
<dbReference type="SMART" id="SM00028">
    <property type="entry name" value="TPR"/>
    <property type="match status" value="2"/>
</dbReference>
<accession>A0A9X3YPA2</accession>
<dbReference type="PROSITE" id="PS50005">
    <property type="entry name" value="TPR"/>
    <property type="match status" value="1"/>
</dbReference>
<name>A0A9X3YPA2_9GAMM</name>
<evidence type="ECO:0000313" key="3">
    <source>
        <dbReference type="EMBL" id="MDC8015966.1"/>
    </source>
</evidence>
<evidence type="ECO:0000256" key="1">
    <source>
        <dbReference type="PROSITE-ProRule" id="PRU00339"/>
    </source>
</evidence>